<feature type="domain" description="Lysozyme inhibitor LprI-like N-terminal" evidence="2">
    <location>
        <begin position="77"/>
        <end position="147"/>
    </location>
</feature>
<evidence type="ECO:0000313" key="4">
    <source>
        <dbReference type="Proteomes" id="UP001180536"/>
    </source>
</evidence>
<keyword evidence="4" id="KW-1185">Reference proteome</keyword>
<keyword evidence="1" id="KW-0732">Signal</keyword>
<feature type="chain" id="PRO_5046117673" description="Lysozyme inhibitor LprI-like N-terminal domain-containing protein" evidence="1">
    <location>
        <begin position="45"/>
        <end position="151"/>
    </location>
</feature>
<dbReference type="EMBL" id="JAVDXQ010000006">
    <property type="protein sequence ID" value="MDR7298875.1"/>
    <property type="molecule type" value="Genomic_DNA"/>
</dbReference>
<organism evidence="3 4">
    <name type="scientific">Pelomonas aquatica</name>
    <dbReference type="NCBI Taxonomy" id="431058"/>
    <lineage>
        <taxon>Bacteria</taxon>
        <taxon>Pseudomonadati</taxon>
        <taxon>Pseudomonadota</taxon>
        <taxon>Betaproteobacteria</taxon>
        <taxon>Burkholderiales</taxon>
        <taxon>Sphaerotilaceae</taxon>
        <taxon>Roseateles</taxon>
    </lineage>
</organism>
<name>A0ABU1ZFZ3_9BURK</name>
<comment type="caution">
    <text evidence="3">The sequence shown here is derived from an EMBL/GenBank/DDBJ whole genome shotgun (WGS) entry which is preliminary data.</text>
</comment>
<dbReference type="Pfam" id="PF07007">
    <property type="entry name" value="LprI"/>
    <property type="match status" value="1"/>
</dbReference>
<dbReference type="InterPro" id="IPR009739">
    <property type="entry name" value="LprI-like_N"/>
</dbReference>
<feature type="signal peptide" evidence="1">
    <location>
        <begin position="1"/>
        <end position="44"/>
    </location>
</feature>
<evidence type="ECO:0000256" key="1">
    <source>
        <dbReference type="SAM" id="SignalP"/>
    </source>
</evidence>
<evidence type="ECO:0000259" key="2">
    <source>
        <dbReference type="Pfam" id="PF07007"/>
    </source>
</evidence>
<dbReference type="RefSeq" id="WP_310348125.1">
    <property type="nucleotide sequence ID" value="NZ_JAVDXQ010000006.1"/>
</dbReference>
<dbReference type="Gene3D" id="1.20.1270.180">
    <property type="match status" value="1"/>
</dbReference>
<gene>
    <name evidence="3" type="ORF">J2X16_004243</name>
</gene>
<dbReference type="Proteomes" id="UP001180536">
    <property type="component" value="Unassembled WGS sequence"/>
</dbReference>
<evidence type="ECO:0000313" key="3">
    <source>
        <dbReference type="EMBL" id="MDR7298875.1"/>
    </source>
</evidence>
<sequence>MSDLRFNLPFERTRFRRPLNFTLALTMRHTVALATALLAMTALADECPGGSTSTEGCRKLLVPLERLLESTESASETRLRERLEKANGPEYATDAVTAFRASNRVWRRLRDQECWYEALRDGMSTSPDYASPVAEACKVARTRERIKWVSR</sequence>
<protein>
    <recommendedName>
        <fullName evidence="2">Lysozyme inhibitor LprI-like N-terminal domain-containing protein</fullName>
    </recommendedName>
</protein>
<accession>A0ABU1ZFZ3</accession>
<reference evidence="3 4" key="1">
    <citation type="submission" date="2023-07" db="EMBL/GenBank/DDBJ databases">
        <title>Sorghum-associated microbial communities from plants grown in Nebraska, USA.</title>
        <authorList>
            <person name="Schachtman D."/>
        </authorList>
    </citation>
    <scope>NUCLEOTIDE SEQUENCE [LARGE SCALE GENOMIC DNA]</scope>
    <source>
        <strain evidence="3 4">BE310</strain>
    </source>
</reference>
<proteinExistence type="predicted"/>